<accession>A0A422Q1E9</accession>
<reference evidence="3 4" key="1">
    <citation type="journal article" date="2018" name="BMC Genomics">
        <title>Genomic comparison of Trypanosoma conorhini and Trypanosoma rangeli to Trypanosoma cruzi strains of high and low virulence.</title>
        <authorList>
            <person name="Bradwell K.R."/>
            <person name="Koparde V.N."/>
            <person name="Matveyev A.V."/>
            <person name="Serrano M.G."/>
            <person name="Alves J.M."/>
            <person name="Parikh H."/>
            <person name="Huang B."/>
            <person name="Lee V."/>
            <person name="Espinosa-Alvarez O."/>
            <person name="Ortiz P.A."/>
            <person name="Costa-Martins A.G."/>
            <person name="Teixeira M.M."/>
            <person name="Buck G.A."/>
        </authorList>
    </citation>
    <scope>NUCLEOTIDE SEQUENCE [LARGE SCALE GENOMIC DNA]</scope>
    <source>
        <strain evidence="3 4">025E</strain>
    </source>
</reference>
<feature type="compositionally biased region" description="Low complexity" evidence="1">
    <location>
        <begin position="827"/>
        <end position="836"/>
    </location>
</feature>
<evidence type="ECO:0000313" key="3">
    <source>
        <dbReference type="EMBL" id="RNF23487.1"/>
    </source>
</evidence>
<dbReference type="GO" id="GO:0005911">
    <property type="term" value="C:cell-cell junction"/>
    <property type="evidence" value="ECO:0007669"/>
    <property type="project" value="InterPro"/>
</dbReference>
<comment type="caution">
    <text evidence="3">The sequence shown here is derived from an EMBL/GenBank/DDBJ whole genome shotgun (WGS) entry which is preliminary data.</text>
</comment>
<evidence type="ECO:0000313" key="4">
    <source>
        <dbReference type="Proteomes" id="UP000284403"/>
    </source>
</evidence>
<proteinExistence type="predicted"/>
<dbReference type="EMBL" id="MKKU01000117">
    <property type="protein sequence ID" value="RNF23487.1"/>
    <property type="molecule type" value="Genomic_DNA"/>
</dbReference>
<dbReference type="AlphaFoldDB" id="A0A422Q1E9"/>
<feature type="compositionally biased region" description="Low complexity" evidence="1">
    <location>
        <begin position="846"/>
        <end position="859"/>
    </location>
</feature>
<dbReference type="Gene3D" id="2.60.200.20">
    <property type="match status" value="1"/>
</dbReference>
<organism evidence="3 4">
    <name type="scientific">Trypanosoma conorhini</name>
    <dbReference type="NCBI Taxonomy" id="83891"/>
    <lineage>
        <taxon>Eukaryota</taxon>
        <taxon>Discoba</taxon>
        <taxon>Euglenozoa</taxon>
        <taxon>Kinetoplastea</taxon>
        <taxon>Metakinetoplastina</taxon>
        <taxon>Trypanosomatida</taxon>
        <taxon>Trypanosomatidae</taxon>
        <taxon>Trypanosoma</taxon>
    </lineage>
</organism>
<dbReference type="PANTHER" id="PTHR10398:SF2">
    <property type="entry name" value="AFADIN"/>
    <property type="match status" value="1"/>
</dbReference>
<dbReference type="Proteomes" id="UP000284403">
    <property type="component" value="Unassembled WGS sequence"/>
</dbReference>
<dbReference type="PANTHER" id="PTHR10398">
    <property type="entry name" value="AFADIN"/>
    <property type="match status" value="1"/>
</dbReference>
<protein>
    <recommendedName>
        <fullName evidence="2">FHA domain-containing protein</fullName>
    </recommendedName>
</protein>
<dbReference type="InterPro" id="IPR028842">
    <property type="entry name" value="Afadin"/>
</dbReference>
<dbReference type="Pfam" id="PF00498">
    <property type="entry name" value="FHA"/>
    <property type="match status" value="1"/>
</dbReference>
<dbReference type="SUPFAM" id="SSF49879">
    <property type="entry name" value="SMAD/FHA domain"/>
    <property type="match status" value="1"/>
</dbReference>
<feature type="domain" description="FHA" evidence="2">
    <location>
        <begin position="290"/>
        <end position="338"/>
    </location>
</feature>
<dbReference type="GeneID" id="40316390"/>
<evidence type="ECO:0000256" key="1">
    <source>
        <dbReference type="SAM" id="MobiDB-lite"/>
    </source>
</evidence>
<dbReference type="RefSeq" id="XP_029230160.1">
    <property type="nucleotide sequence ID" value="XM_029369702.1"/>
</dbReference>
<dbReference type="InterPro" id="IPR000253">
    <property type="entry name" value="FHA_dom"/>
</dbReference>
<evidence type="ECO:0000259" key="2">
    <source>
        <dbReference type="Pfam" id="PF00498"/>
    </source>
</evidence>
<feature type="region of interest" description="Disordered" evidence="1">
    <location>
        <begin position="943"/>
        <end position="966"/>
    </location>
</feature>
<keyword evidence="4" id="KW-1185">Reference proteome</keyword>
<dbReference type="OrthoDB" id="276801at2759"/>
<gene>
    <name evidence="3" type="ORF">Tco025E_02779</name>
</gene>
<dbReference type="InterPro" id="IPR008984">
    <property type="entry name" value="SMAD_FHA_dom_sf"/>
</dbReference>
<feature type="region of interest" description="Disordered" evidence="1">
    <location>
        <begin position="902"/>
        <end position="923"/>
    </location>
</feature>
<feature type="compositionally biased region" description="Polar residues" evidence="1">
    <location>
        <begin position="943"/>
        <end position="960"/>
    </location>
</feature>
<sequence length="982" mass="107705">MSVTDCYFAASEACRAFLAGAKNLRYCGENETIFAGIMKERAKSTLVLAVMDDDESGKALSRALFSHFAVNFMAPRGSYTRFNVSFIDEAAGDILNYRCERLSDIEAIVEEEDGKHRCCSIQASVVEPTSRSFAFSDARLTLMLWTKAAQKGNLSRAAEHVGTVLGTRITSVCVYFLSGSPSFVDHCLALAQDLRKLCRTTVFGEDAKVNPQACLENARAWSLFLNEFCHFAPQSEGPYLINLNPQLAVGEKLAHAISHGISYIVAEKSNAGCTDIVVFPLSASEKCFGQRSIYSPHCRVKYEDSTVSLRPECGMTYVNGVLLSSEIVLRHNDRIVLGNEVIFRFVMVSATPPVTTGSRILDWEMSCQEFDSVTSTTIQQAHHSQLESEVRQLKEYSERLRLRLERDANERAWLILNNPPCEYTASFVWQLGWMGFGDAVTLGPAGDIALPFLPTTGVLTRTAFGFSYQADSVTLNLAHCGCFSNGGSNFSLCIVADNSVEKNFSKEEADEMRELLPYSENDVRELRNGLFELQWSIAFLFDFAFPTEASGDGGPHGDPHQARRLQMGSDAILTGAKLDLGGVTAFTRRMTEAVRMIAHQMAYSVGNNNEVSPRERDANGRCGGGFAAEELLNRLNTETKLTHELLLQVHQSVGRALIEGGGDRRRNQTQGNSHLVTRKLEDPVCIEVRKRVGRLKAQCFIASSIVVRRISVLMDLLSSTSNPKTLLERYIRTLRRMVKSHLDFTKLPVSEKQSLALALVDVMLALDYNVQNGHLSASEEGELEKHLELWESVGEASLEVFRPVAKERHAPSAVRAATAQRKITPIRRFASPAARAAPKRPPSRPVTPSRPNVVTSVSPRARKPVSAVSMELNKRTTLVAKSPCARKSATPTGRSVRLLGKPAKVKSTPVSPRVATHGGMHLKPGISGTTGTTYHALGNASGVNATRSPVRSQARATSPKSPWLRGPLATTAVSRMKLSQGG</sequence>
<feature type="region of interest" description="Disordered" evidence="1">
    <location>
        <begin position="827"/>
        <end position="862"/>
    </location>
</feature>
<name>A0A422Q1E9_9TRYP</name>